<name>Q9R573_NITER</name>
<accession>Q9R573</accession>
<protein>
    <submittedName>
        <fullName>Hydroxylamine oxidoreductase</fullName>
    </submittedName>
</protein>
<evidence type="ECO:0000256" key="1">
    <source>
        <dbReference type="SAM" id="MobiDB-lite"/>
    </source>
</evidence>
<sequence length="24" mass="2663">DISTVPDETYDALKLDRGKATPKE</sequence>
<organism>
    <name type="scientific">Nitrosomonas europaea</name>
    <dbReference type="NCBI Taxonomy" id="915"/>
    <lineage>
        <taxon>Bacteria</taxon>
        <taxon>Pseudomonadati</taxon>
        <taxon>Pseudomonadota</taxon>
        <taxon>Betaproteobacteria</taxon>
        <taxon>Nitrosomonadales</taxon>
        <taxon>Nitrosomonadaceae</taxon>
        <taxon>Nitrosomonas</taxon>
    </lineage>
</organism>
<reference key="1">
    <citation type="journal article" date="1993" name="J. Biol. Chem.">
        <title>Hydroxylamine oxidoreductase from Nitrosomonas europaea is a multimer of an octa-heme subunit.</title>
        <authorList>
            <person name="Arciero D.M."/>
            <person name="Hooper A.B."/>
        </authorList>
    </citation>
    <scope>PROTEIN SEQUENCE</scope>
</reference>
<proteinExistence type="evidence at protein level"/>
<feature type="region of interest" description="Disordered" evidence="1">
    <location>
        <begin position="1"/>
        <end position="24"/>
    </location>
</feature>
<dbReference type="AlphaFoldDB" id="Q9R573"/>
<feature type="compositionally biased region" description="Basic and acidic residues" evidence="1">
    <location>
        <begin position="11"/>
        <end position="24"/>
    </location>
</feature>
<keyword id="KW-0903">Direct protein sequencing</keyword>